<keyword evidence="6" id="KW-0865">Zymogen</keyword>
<gene>
    <name evidence="14" type="primary">LOC108737101</name>
</gene>
<dbReference type="EC" id="3.4.21.4" evidence="9"/>
<dbReference type="STRING" id="224129.A0A1W4X025"/>
<keyword evidence="2 10" id="KW-0645">Protease</keyword>
<dbReference type="Proteomes" id="UP000192223">
    <property type="component" value="Unplaced"/>
</dbReference>
<comment type="catalytic activity">
    <reaction evidence="8">
        <text>Preferential cleavage: Arg-|-Xaa, Lys-|-Xaa.</text>
        <dbReference type="EC" id="3.4.21.4"/>
    </reaction>
</comment>
<keyword evidence="13" id="KW-1185">Reference proteome</keyword>
<keyword evidence="5 10" id="KW-0720">Serine protease</keyword>
<dbReference type="InterPro" id="IPR001254">
    <property type="entry name" value="Trypsin_dom"/>
</dbReference>
<evidence type="ECO:0000256" key="3">
    <source>
        <dbReference type="ARBA" id="ARBA00022757"/>
    </source>
</evidence>
<dbReference type="SMART" id="SM00020">
    <property type="entry name" value="Tryp_SPc"/>
    <property type="match status" value="1"/>
</dbReference>
<dbReference type="InterPro" id="IPR043504">
    <property type="entry name" value="Peptidase_S1_PA_chymotrypsin"/>
</dbReference>
<accession>A0A1W4X025</accession>
<evidence type="ECO:0000256" key="10">
    <source>
        <dbReference type="RuleBase" id="RU363034"/>
    </source>
</evidence>
<dbReference type="OrthoDB" id="10059102at2759"/>
<dbReference type="Gene3D" id="2.40.10.10">
    <property type="entry name" value="Trypsin-like serine proteases"/>
    <property type="match status" value="1"/>
</dbReference>
<feature type="signal peptide" evidence="11">
    <location>
        <begin position="1"/>
        <end position="18"/>
    </location>
</feature>
<protein>
    <recommendedName>
        <fullName evidence="9">trypsin</fullName>
        <ecNumber evidence="9">3.4.21.4</ecNumber>
    </recommendedName>
</protein>
<evidence type="ECO:0000256" key="7">
    <source>
        <dbReference type="ARBA" id="ARBA00023157"/>
    </source>
</evidence>
<dbReference type="InParanoid" id="A0A1W4X025"/>
<evidence type="ECO:0000256" key="1">
    <source>
        <dbReference type="ARBA" id="ARBA00007664"/>
    </source>
</evidence>
<dbReference type="PANTHER" id="PTHR24276">
    <property type="entry name" value="POLYSERASE-RELATED"/>
    <property type="match status" value="1"/>
</dbReference>
<feature type="domain" description="Peptidase S1" evidence="12">
    <location>
        <begin position="42"/>
        <end position="267"/>
    </location>
</feature>
<dbReference type="InterPro" id="IPR033116">
    <property type="entry name" value="TRYPSIN_SER"/>
</dbReference>
<evidence type="ECO:0000313" key="14">
    <source>
        <dbReference type="RefSeq" id="XP_018325670.1"/>
    </source>
</evidence>
<dbReference type="PROSITE" id="PS00134">
    <property type="entry name" value="TRYPSIN_HIS"/>
    <property type="match status" value="1"/>
</dbReference>
<keyword evidence="4 10" id="KW-0378">Hydrolase</keyword>
<dbReference type="PRINTS" id="PR00722">
    <property type="entry name" value="CHYMOTRYPSIN"/>
</dbReference>
<dbReference type="KEGG" id="apln:108737101"/>
<comment type="similarity">
    <text evidence="1">Belongs to the peptidase S1 family.</text>
</comment>
<evidence type="ECO:0000256" key="5">
    <source>
        <dbReference type="ARBA" id="ARBA00022825"/>
    </source>
</evidence>
<dbReference type="FunFam" id="2.40.10.10:FF:000068">
    <property type="entry name" value="transmembrane protease serine 2"/>
    <property type="match status" value="1"/>
</dbReference>
<dbReference type="PROSITE" id="PS50240">
    <property type="entry name" value="TRYPSIN_DOM"/>
    <property type="match status" value="1"/>
</dbReference>
<name>A0A1W4X025_AGRPL</name>
<dbReference type="GO" id="GO:0006508">
    <property type="term" value="P:proteolysis"/>
    <property type="evidence" value="ECO:0007669"/>
    <property type="project" value="UniProtKB-KW"/>
</dbReference>
<dbReference type="CDD" id="cd00190">
    <property type="entry name" value="Tryp_SPc"/>
    <property type="match status" value="1"/>
</dbReference>
<evidence type="ECO:0000256" key="2">
    <source>
        <dbReference type="ARBA" id="ARBA00022670"/>
    </source>
</evidence>
<dbReference type="GO" id="GO:0004252">
    <property type="term" value="F:serine-type endopeptidase activity"/>
    <property type="evidence" value="ECO:0007669"/>
    <property type="project" value="UniProtKB-EC"/>
</dbReference>
<dbReference type="InterPro" id="IPR050430">
    <property type="entry name" value="Peptidase_S1"/>
</dbReference>
<keyword evidence="3" id="KW-0222">Digestion</keyword>
<evidence type="ECO:0000256" key="9">
    <source>
        <dbReference type="ARBA" id="ARBA00038868"/>
    </source>
</evidence>
<keyword evidence="11" id="KW-0732">Signal</keyword>
<evidence type="ECO:0000256" key="4">
    <source>
        <dbReference type="ARBA" id="ARBA00022801"/>
    </source>
</evidence>
<evidence type="ECO:0000313" key="13">
    <source>
        <dbReference type="Proteomes" id="UP000192223"/>
    </source>
</evidence>
<proteinExistence type="inferred from homology"/>
<dbReference type="RefSeq" id="XP_018325670.1">
    <property type="nucleotide sequence ID" value="XM_018470168.1"/>
</dbReference>
<evidence type="ECO:0000259" key="12">
    <source>
        <dbReference type="PROSITE" id="PS50240"/>
    </source>
</evidence>
<evidence type="ECO:0000256" key="11">
    <source>
        <dbReference type="SAM" id="SignalP"/>
    </source>
</evidence>
<dbReference type="Pfam" id="PF00089">
    <property type="entry name" value="Trypsin"/>
    <property type="match status" value="1"/>
</dbReference>
<dbReference type="InterPro" id="IPR009003">
    <property type="entry name" value="Peptidase_S1_PA"/>
</dbReference>
<feature type="chain" id="PRO_5010733712" description="trypsin" evidence="11">
    <location>
        <begin position="19"/>
        <end position="268"/>
    </location>
</feature>
<dbReference type="GO" id="GO:0007586">
    <property type="term" value="P:digestion"/>
    <property type="evidence" value="ECO:0007669"/>
    <property type="project" value="UniProtKB-KW"/>
</dbReference>
<dbReference type="InterPro" id="IPR001314">
    <property type="entry name" value="Peptidase_S1A"/>
</dbReference>
<reference evidence="14" key="1">
    <citation type="submission" date="2025-08" db="UniProtKB">
        <authorList>
            <consortium name="RefSeq"/>
        </authorList>
    </citation>
    <scope>IDENTIFICATION</scope>
    <source>
        <tissue evidence="14">Entire body</tissue>
    </source>
</reference>
<dbReference type="AlphaFoldDB" id="A0A1W4X025"/>
<evidence type="ECO:0000256" key="8">
    <source>
        <dbReference type="ARBA" id="ARBA00036320"/>
    </source>
</evidence>
<dbReference type="PANTHER" id="PTHR24276:SF97">
    <property type="entry name" value="GH13245P2-RELATED"/>
    <property type="match status" value="1"/>
</dbReference>
<dbReference type="FunCoup" id="A0A1W4X025">
    <property type="interactions" value="54"/>
</dbReference>
<dbReference type="GeneID" id="108737101"/>
<dbReference type="SUPFAM" id="SSF50494">
    <property type="entry name" value="Trypsin-like serine proteases"/>
    <property type="match status" value="1"/>
</dbReference>
<organism evidence="13 14">
    <name type="scientific">Agrilus planipennis</name>
    <name type="common">Emerald ash borer</name>
    <name type="synonym">Agrilus marcopoli</name>
    <dbReference type="NCBI Taxonomy" id="224129"/>
    <lineage>
        <taxon>Eukaryota</taxon>
        <taxon>Metazoa</taxon>
        <taxon>Ecdysozoa</taxon>
        <taxon>Arthropoda</taxon>
        <taxon>Hexapoda</taxon>
        <taxon>Insecta</taxon>
        <taxon>Pterygota</taxon>
        <taxon>Neoptera</taxon>
        <taxon>Endopterygota</taxon>
        <taxon>Coleoptera</taxon>
        <taxon>Polyphaga</taxon>
        <taxon>Elateriformia</taxon>
        <taxon>Buprestoidea</taxon>
        <taxon>Buprestidae</taxon>
        <taxon>Agrilinae</taxon>
        <taxon>Agrilus</taxon>
    </lineage>
</organism>
<keyword evidence="7" id="KW-1015">Disulfide bond</keyword>
<evidence type="ECO:0000256" key="6">
    <source>
        <dbReference type="ARBA" id="ARBA00023145"/>
    </source>
</evidence>
<dbReference type="PROSITE" id="PS00135">
    <property type="entry name" value="TRYPSIN_SER"/>
    <property type="match status" value="1"/>
</dbReference>
<sequence length="268" mass="29522">MKFIRLLLLGEVWSSVVGKGVALSNLTLFEFNPTSSVRFERIVNGEPAKMGEFPYFALLYKLISTNRNTLCGGAIISSYWVLTAAHCLDSNPQKIFAIIGVTSKELVTKENVNRVVLVKKYENTDYDIGLVKLGRELIFSKYVQPIYLPESDYEIESNAPGVVMGFGKTDPHGTKTSNVLRKLSVRVAPQDECFDGIVGESFSEHYLCTYNTNNGPCLGDSGGPLVLEDDLLAGVMSSGPEVCANPSVSILYVNVAHFREWIEYNTGV</sequence>
<dbReference type="InterPro" id="IPR018114">
    <property type="entry name" value="TRYPSIN_HIS"/>
</dbReference>